<dbReference type="InterPro" id="IPR037272">
    <property type="entry name" value="SNS_sf"/>
</dbReference>
<evidence type="ECO:0000256" key="5">
    <source>
        <dbReference type="ARBA" id="ARBA00023136"/>
    </source>
</evidence>
<dbReference type="CDD" id="cd10336">
    <property type="entry name" value="SLC6sbd_Tyt1-Like"/>
    <property type="match status" value="1"/>
</dbReference>
<keyword evidence="3 6" id="KW-0812">Transmembrane</keyword>
<keyword evidence="2" id="KW-0813">Transport</keyword>
<keyword evidence="8" id="KW-1185">Reference proteome</keyword>
<feature type="transmembrane region" description="Helical" evidence="6">
    <location>
        <begin position="353"/>
        <end position="371"/>
    </location>
</feature>
<dbReference type="NCBIfam" id="NF037979">
    <property type="entry name" value="Na_transp"/>
    <property type="match status" value="1"/>
</dbReference>
<evidence type="ECO:0000256" key="4">
    <source>
        <dbReference type="ARBA" id="ARBA00022989"/>
    </source>
</evidence>
<evidence type="ECO:0000313" key="7">
    <source>
        <dbReference type="EMBL" id="MBW7570378.1"/>
    </source>
</evidence>
<proteinExistence type="predicted"/>
<protein>
    <submittedName>
        <fullName evidence="7">Sodium-dependent transporter</fullName>
    </submittedName>
</protein>
<evidence type="ECO:0000256" key="6">
    <source>
        <dbReference type="SAM" id="Phobius"/>
    </source>
</evidence>
<feature type="transmembrane region" description="Helical" evidence="6">
    <location>
        <begin position="12"/>
        <end position="29"/>
    </location>
</feature>
<keyword evidence="4 6" id="KW-1133">Transmembrane helix</keyword>
<comment type="caution">
    <text evidence="7">The sequence shown here is derived from an EMBL/GenBank/DDBJ whole genome shotgun (WGS) entry which is preliminary data.</text>
</comment>
<feature type="transmembrane region" description="Helical" evidence="6">
    <location>
        <begin position="312"/>
        <end position="333"/>
    </location>
</feature>
<gene>
    <name evidence="7" type="ORF">J5V48_05655</name>
</gene>
<name>A0ABS7DGI3_9GAMM</name>
<evidence type="ECO:0000256" key="2">
    <source>
        <dbReference type="ARBA" id="ARBA00022448"/>
    </source>
</evidence>
<dbReference type="SUPFAM" id="SSF161070">
    <property type="entry name" value="SNF-like"/>
    <property type="match status" value="1"/>
</dbReference>
<dbReference type="PRINTS" id="PR00176">
    <property type="entry name" value="NANEUSMPORT"/>
</dbReference>
<dbReference type="RefSeq" id="WP_219937600.1">
    <property type="nucleotide sequence ID" value="NZ_JAGFNY010000016.1"/>
</dbReference>
<evidence type="ECO:0000256" key="1">
    <source>
        <dbReference type="ARBA" id="ARBA00004141"/>
    </source>
</evidence>
<accession>A0ABS7DGI3</accession>
<dbReference type="InterPro" id="IPR047218">
    <property type="entry name" value="YocR/YhdH-like"/>
</dbReference>
<sequence length="471" mass="50664">MSSDRIGFASKLGGLLAAAGSAVGLGNIWRFPTQAGENGGSAFLIVYIAVILIFGIPLLISEFAIGRHARANVGNAYSVLAPNSWWKIIGIGSVFVAFTILTYYNVVVGWVFYYTAEAVTAGSFLSVHDDGTLGTSAEFFGSFVSNPYKPLICLFIVTAIIHVVIVSGVRKGIERSSKILVPALFIIMIMLVIFSATMPGAAKGYEFLFKLNFDDITPDVVLSAVGQCFYSFSLGMGLVTYASYFRRDVNLNRIALSVASLDTLVAILAGLIIFPAVFSVAGMSPAQGAGLVFISLPNVFNSALHDHAFLNWLIPSAFYGILLLAALTSTIFLHEVSTAFIAERAQISRTKSATIVSILLLAIGAVASLSMGPLSDILIFNMNIFDFLDFFTAKIILPLTGLGAALFVGYKMTTTQLWSELTSYGKVKFIWLIPFLILVRFIIPILIIIILVSGLTNISVSDVVAFIKGLF</sequence>
<dbReference type="PROSITE" id="PS50267">
    <property type="entry name" value="NA_NEUROTRAN_SYMP_3"/>
    <property type="match status" value="1"/>
</dbReference>
<dbReference type="PANTHER" id="PTHR42948:SF1">
    <property type="entry name" value="TRANSPORTER"/>
    <property type="match status" value="1"/>
</dbReference>
<feature type="transmembrane region" description="Helical" evidence="6">
    <location>
        <begin position="391"/>
        <end position="408"/>
    </location>
</feature>
<dbReference type="PANTHER" id="PTHR42948">
    <property type="entry name" value="TRANSPORTER"/>
    <property type="match status" value="1"/>
</dbReference>
<feature type="transmembrane region" description="Helical" evidence="6">
    <location>
        <begin position="41"/>
        <end position="65"/>
    </location>
</feature>
<dbReference type="Pfam" id="PF00209">
    <property type="entry name" value="SNF"/>
    <property type="match status" value="2"/>
</dbReference>
<feature type="transmembrane region" description="Helical" evidence="6">
    <location>
        <begin position="220"/>
        <end position="242"/>
    </location>
</feature>
<dbReference type="Proteomes" id="UP000731465">
    <property type="component" value="Unassembled WGS sequence"/>
</dbReference>
<dbReference type="EMBL" id="JAGFNY010000016">
    <property type="protein sequence ID" value="MBW7570378.1"/>
    <property type="molecule type" value="Genomic_DNA"/>
</dbReference>
<dbReference type="InterPro" id="IPR000175">
    <property type="entry name" value="Na/ntran_symport"/>
</dbReference>
<keyword evidence="5 6" id="KW-0472">Membrane</keyword>
<feature type="transmembrane region" description="Helical" evidence="6">
    <location>
        <begin position="429"/>
        <end position="452"/>
    </location>
</feature>
<evidence type="ECO:0000256" key="3">
    <source>
        <dbReference type="ARBA" id="ARBA00022692"/>
    </source>
</evidence>
<organism evidence="7 8">
    <name type="scientific">Succinivibrio faecicola</name>
    <dbReference type="NCBI Taxonomy" id="2820300"/>
    <lineage>
        <taxon>Bacteria</taxon>
        <taxon>Pseudomonadati</taxon>
        <taxon>Pseudomonadota</taxon>
        <taxon>Gammaproteobacteria</taxon>
        <taxon>Aeromonadales</taxon>
        <taxon>Succinivibrionaceae</taxon>
        <taxon>Succinivibrio</taxon>
    </lineage>
</organism>
<evidence type="ECO:0000313" key="8">
    <source>
        <dbReference type="Proteomes" id="UP000731465"/>
    </source>
</evidence>
<feature type="transmembrane region" description="Helical" evidence="6">
    <location>
        <begin position="254"/>
        <end position="278"/>
    </location>
</feature>
<feature type="transmembrane region" description="Helical" evidence="6">
    <location>
        <begin position="148"/>
        <end position="167"/>
    </location>
</feature>
<reference evidence="7 8" key="1">
    <citation type="submission" date="2021-03" db="EMBL/GenBank/DDBJ databases">
        <title>Succinivibrio sp. nov. isolated from feces of cow.</title>
        <authorList>
            <person name="Choi J.-Y."/>
        </authorList>
    </citation>
    <scope>NUCLEOTIDE SEQUENCE [LARGE SCALE GENOMIC DNA]</scope>
    <source>
        <strain evidence="7 8">AGMB01872</strain>
    </source>
</reference>
<comment type="subcellular location">
    <subcellularLocation>
        <location evidence="1">Membrane</location>
        <topology evidence="1">Multi-pass membrane protein</topology>
    </subcellularLocation>
</comment>
<feature type="transmembrane region" description="Helical" evidence="6">
    <location>
        <begin position="179"/>
        <end position="200"/>
    </location>
</feature>